<dbReference type="CDD" id="cd06422">
    <property type="entry name" value="NTP_transferase_like_1"/>
    <property type="match status" value="1"/>
</dbReference>
<dbReference type="InterPro" id="IPR029044">
    <property type="entry name" value="Nucleotide-diphossugar_trans"/>
</dbReference>
<reference evidence="4 5" key="1">
    <citation type="submission" date="2022-01" db="EMBL/GenBank/DDBJ databases">
        <title>Paraglaciecola sp. G1-23.</title>
        <authorList>
            <person name="Jin M.S."/>
            <person name="Han D.M."/>
            <person name="Kim H.M."/>
            <person name="Jeon C.O."/>
        </authorList>
    </citation>
    <scope>NUCLEOTIDE SEQUENCE [LARGE SCALE GENOMIC DNA]</scope>
    <source>
        <strain evidence="4 5">G1-23</strain>
    </source>
</reference>
<dbReference type="RefSeq" id="WP_235313816.1">
    <property type="nucleotide sequence ID" value="NZ_JAKGAS010000010.1"/>
</dbReference>
<dbReference type="Gene3D" id="3.90.550.10">
    <property type="entry name" value="Spore Coat Polysaccharide Biosynthesis Protein SpsA, Chain A"/>
    <property type="match status" value="1"/>
</dbReference>
<name>A0ABS9DAE2_9ALTE</name>
<evidence type="ECO:0000313" key="5">
    <source>
        <dbReference type="Proteomes" id="UP001521137"/>
    </source>
</evidence>
<dbReference type="InterPro" id="IPR005835">
    <property type="entry name" value="NTP_transferase_dom"/>
</dbReference>
<sequence>MAAKTAMILAAGRGERMRPLTDKAPKPLLTVKGKSLIEYHLCGLKLAGYQRVVINHAWLGQQIEEYIGDGQKFGLQILYSPEKHALETAGGITQALPLLCQTSDETYFTVVNGDVFTDFDFNKLPLEIGAGCAHLVLVDNPKHNPDGDFYLVNQKIQQSGQQKLTFSGIAKYHKDFFKGQKVEVKPLVPLFRQAIAQQKMSAQYYPGIWTDVGTPERLEQLNQA</sequence>
<keyword evidence="2" id="KW-0548">Nucleotidyltransferase</keyword>
<dbReference type="PANTHER" id="PTHR43584:SF8">
    <property type="entry name" value="N-ACETYLMURAMATE ALPHA-1-PHOSPHATE URIDYLYLTRANSFERASE"/>
    <property type="match status" value="1"/>
</dbReference>
<evidence type="ECO:0000313" key="4">
    <source>
        <dbReference type="EMBL" id="MCF2949714.1"/>
    </source>
</evidence>
<evidence type="ECO:0000256" key="2">
    <source>
        <dbReference type="ARBA" id="ARBA00022695"/>
    </source>
</evidence>
<accession>A0ABS9DAE2</accession>
<dbReference type="NCBIfam" id="NF045761">
    <property type="entry name" value="NAMPUrTaseMurU"/>
    <property type="match status" value="1"/>
</dbReference>
<dbReference type="SUPFAM" id="SSF53448">
    <property type="entry name" value="Nucleotide-diphospho-sugar transferases"/>
    <property type="match status" value="1"/>
</dbReference>
<dbReference type="PANTHER" id="PTHR43584">
    <property type="entry name" value="NUCLEOTIDYL TRANSFERASE"/>
    <property type="match status" value="1"/>
</dbReference>
<dbReference type="Proteomes" id="UP001521137">
    <property type="component" value="Unassembled WGS sequence"/>
</dbReference>
<gene>
    <name evidence="4" type="ORF">L0668_16465</name>
</gene>
<keyword evidence="1" id="KW-0808">Transferase</keyword>
<dbReference type="InterPro" id="IPR050065">
    <property type="entry name" value="GlmU-like"/>
</dbReference>
<evidence type="ECO:0000256" key="1">
    <source>
        <dbReference type="ARBA" id="ARBA00022679"/>
    </source>
</evidence>
<keyword evidence="5" id="KW-1185">Reference proteome</keyword>
<dbReference type="InterPro" id="IPR054790">
    <property type="entry name" value="MurU"/>
</dbReference>
<dbReference type="Pfam" id="PF00483">
    <property type="entry name" value="NTP_transferase"/>
    <property type="match status" value="1"/>
</dbReference>
<feature type="domain" description="Nucleotidyl transferase" evidence="3">
    <location>
        <begin position="6"/>
        <end position="124"/>
    </location>
</feature>
<organism evidence="4 5">
    <name type="scientific">Paraglaciecola algarum</name>
    <dbReference type="NCBI Taxonomy" id="3050085"/>
    <lineage>
        <taxon>Bacteria</taxon>
        <taxon>Pseudomonadati</taxon>
        <taxon>Pseudomonadota</taxon>
        <taxon>Gammaproteobacteria</taxon>
        <taxon>Alteromonadales</taxon>
        <taxon>Alteromonadaceae</taxon>
        <taxon>Paraglaciecola</taxon>
    </lineage>
</organism>
<comment type="caution">
    <text evidence="4">The sequence shown here is derived from an EMBL/GenBank/DDBJ whole genome shotgun (WGS) entry which is preliminary data.</text>
</comment>
<proteinExistence type="predicted"/>
<dbReference type="EMBL" id="JAKGAS010000010">
    <property type="protein sequence ID" value="MCF2949714.1"/>
    <property type="molecule type" value="Genomic_DNA"/>
</dbReference>
<protein>
    <submittedName>
        <fullName evidence="4">Nucleotidyltransferase family protein</fullName>
    </submittedName>
</protein>
<evidence type="ECO:0000259" key="3">
    <source>
        <dbReference type="Pfam" id="PF00483"/>
    </source>
</evidence>